<proteinExistence type="inferred from homology"/>
<evidence type="ECO:0000313" key="8">
    <source>
        <dbReference type="EMBL" id="CAF1079692.1"/>
    </source>
</evidence>
<comment type="caution">
    <text evidence="8">The sequence shown here is derived from an EMBL/GenBank/DDBJ whole genome shotgun (WGS) entry which is preliminary data.</text>
</comment>
<feature type="domain" description="Orn/DAP/Arg decarboxylase 2 N-terminal" evidence="7">
    <location>
        <begin position="16"/>
        <end position="133"/>
    </location>
</feature>
<evidence type="ECO:0000313" key="9">
    <source>
        <dbReference type="Proteomes" id="UP000663852"/>
    </source>
</evidence>
<dbReference type="SUPFAM" id="SSF51419">
    <property type="entry name" value="PLP-binding barrel"/>
    <property type="match status" value="1"/>
</dbReference>
<dbReference type="InterPro" id="IPR009006">
    <property type="entry name" value="Ala_racemase/Decarboxylase_C"/>
</dbReference>
<dbReference type="PRINTS" id="PR01179">
    <property type="entry name" value="ODADCRBXLASE"/>
</dbReference>
<dbReference type="GO" id="GO:0005737">
    <property type="term" value="C:cytoplasm"/>
    <property type="evidence" value="ECO:0007669"/>
    <property type="project" value="TreeGrafter"/>
</dbReference>
<dbReference type="GO" id="GO:0004586">
    <property type="term" value="F:ornithine decarboxylase activity"/>
    <property type="evidence" value="ECO:0007669"/>
    <property type="project" value="TreeGrafter"/>
</dbReference>
<evidence type="ECO:0000256" key="2">
    <source>
        <dbReference type="ARBA" id="ARBA00008872"/>
    </source>
</evidence>
<dbReference type="InterPro" id="IPR022657">
    <property type="entry name" value="De-COase2_CS"/>
</dbReference>
<comment type="cofactor">
    <cofactor evidence="1">
        <name>pyridoxal 5'-phosphate</name>
        <dbReference type="ChEBI" id="CHEBI:597326"/>
    </cofactor>
</comment>
<name>A0A814MLX2_ADIRI</name>
<evidence type="ECO:0000256" key="5">
    <source>
        <dbReference type="RuleBase" id="RU003737"/>
    </source>
</evidence>
<evidence type="ECO:0000256" key="4">
    <source>
        <dbReference type="ARBA" id="ARBA00023239"/>
    </source>
</evidence>
<gene>
    <name evidence="8" type="ORF">EDS130_LOCUS18893</name>
</gene>
<dbReference type="InterPro" id="IPR022643">
    <property type="entry name" value="De-COase2_C"/>
</dbReference>
<protein>
    <recommendedName>
        <fullName evidence="10">Ornithine decarboxylase</fullName>
    </recommendedName>
</protein>
<organism evidence="8 9">
    <name type="scientific">Adineta ricciae</name>
    <name type="common">Rotifer</name>
    <dbReference type="NCBI Taxonomy" id="249248"/>
    <lineage>
        <taxon>Eukaryota</taxon>
        <taxon>Metazoa</taxon>
        <taxon>Spiralia</taxon>
        <taxon>Gnathifera</taxon>
        <taxon>Rotifera</taxon>
        <taxon>Eurotatoria</taxon>
        <taxon>Bdelloidea</taxon>
        <taxon>Adinetida</taxon>
        <taxon>Adinetidae</taxon>
        <taxon>Adineta</taxon>
    </lineage>
</organism>
<keyword evidence="3" id="KW-0663">Pyridoxal phosphate</keyword>
<reference evidence="8" key="1">
    <citation type="submission" date="2021-02" db="EMBL/GenBank/DDBJ databases">
        <authorList>
            <person name="Nowell W R."/>
        </authorList>
    </citation>
    <scope>NUCLEOTIDE SEQUENCE</scope>
</reference>
<evidence type="ECO:0008006" key="10">
    <source>
        <dbReference type="Google" id="ProtNLM"/>
    </source>
</evidence>
<dbReference type="InterPro" id="IPR002433">
    <property type="entry name" value="Orn_de-COase"/>
</dbReference>
<dbReference type="EMBL" id="CAJNOJ010000089">
    <property type="protein sequence ID" value="CAF1079692.1"/>
    <property type="molecule type" value="Genomic_DNA"/>
</dbReference>
<dbReference type="GO" id="GO:0033387">
    <property type="term" value="P:putrescine biosynthetic process from arginine, via ornithine"/>
    <property type="evidence" value="ECO:0007669"/>
    <property type="project" value="TreeGrafter"/>
</dbReference>
<dbReference type="PANTHER" id="PTHR11482:SF6">
    <property type="entry name" value="ORNITHINE DECARBOXYLASE 1-RELATED"/>
    <property type="match status" value="1"/>
</dbReference>
<dbReference type="PANTHER" id="PTHR11482">
    <property type="entry name" value="ARGININE/DIAMINOPIMELATE/ORNITHINE DECARBOXYLASE"/>
    <property type="match status" value="1"/>
</dbReference>
<accession>A0A814MLX2</accession>
<dbReference type="InterPro" id="IPR022644">
    <property type="entry name" value="De-COase2_N"/>
</dbReference>
<evidence type="ECO:0000259" key="6">
    <source>
        <dbReference type="Pfam" id="PF00278"/>
    </source>
</evidence>
<evidence type="ECO:0000259" key="7">
    <source>
        <dbReference type="Pfam" id="PF02784"/>
    </source>
</evidence>
<evidence type="ECO:0000256" key="1">
    <source>
        <dbReference type="ARBA" id="ARBA00001933"/>
    </source>
</evidence>
<dbReference type="SUPFAM" id="SSF50621">
    <property type="entry name" value="Alanine racemase C-terminal domain-like"/>
    <property type="match status" value="1"/>
</dbReference>
<dbReference type="Gene3D" id="2.40.37.10">
    <property type="entry name" value="Lyase, Ornithine Decarboxylase, Chain A, domain 1"/>
    <property type="match status" value="1"/>
</dbReference>
<sequence>MTFLGHERIADLRCISKAEGKFGVKGLEEAANLLKLARNRAQNLGIWFHVGTQCVDVNCYAKALIYTGKVIAYACVPLEVIDVGGGFPVSYPDSIPPHLSSYMDIIQKGCKNLPLEFVSKARVWCEPGRALVATACSLIIRVESRRGTTNILYVNDGVYGNLHEAGPPRRWKFPFRLLRHSVAELASFALSGPTSDEADYISGPFVLPSDVSTGDYIELGQFGAYNTELRTSFSGFDQTVVTEAEKVLMLMTPGLDDEETELTTN</sequence>
<dbReference type="Pfam" id="PF02784">
    <property type="entry name" value="Orn_Arg_deC_N"/>
    <property type="match status" value="1"/>
</dbReference>
<dbReference type="Pfam" id="PF00278">
    <property type="entry name" value="Orn_DAP_Arg_deC"/>
    <property type="match status" value="1"/>
</dbReference>
<dbReference type="Proteomes" id="UP000663852">
    <property type="component" value="Unassembled WGS sequence"/>
</dbReference>
<comment type="similarity">
    <text evidence="2 5">Belongs to the Orn/Lys/Arg decarboxylase class-II family.</text>
</comment>
<dbReference type="AlphaFoldDB" id="A0A814MLX2"/>
<feature type="domain" description="Orn/DAP/Arg decarboxylase 2 C-terminal" evidence="6">
    <location>
        <begin position="134"/>
        <end position="220"/>
    </location>
</feature>
<dbReference type="OrthoDB" id="5034579at2759"/>
<dbReference type="PROSITE" id="PS00879">
    <property type="entry name" value="ODR_DC_2_2"/>
    <property type="match status" value="1"/>
</dbReference>
<dbReference type="InterPro" id="IPR029066">
    <property type="entry name" value="PLP-binding_barrel"/>
</dbReference>
<keyword evidence="4" id="KW-0456">Lyase</keyword>
<evidence type="ECO:0000256" key="3">
    <source>
        <dbReference type="ARBA" id="ARBA00022898"/>
    </source>
</evidence>
<dbReference type="Gene3D" id="3.20.20.10">
    <property type="entry name" value="Alanine racemase"/>
    <property type="match status" value="1"/>
</dbReference>
<dbReference type="InterPro" id="IPR000183">
    <property type="entry name" value="Orn/DAP/Arg_de-COase"/>
</dbReference>